<dbReference type="EMBL" id="KN847013">
    <property type="protein sequence ID" value="KIW86684.1"/>
    <property type="molecule type" value="Genomic_DNA"/>
</dbReference>
<reference evidence="1" key="1">
    <citation type="submission" date="2015-01" db="EMBL/GenBank/DDBJ databases">
        <title>The Genome Sequence of Cladophialophora bantiana CBS 173.52.</title>
        <authorList>
            <consortium name="The Broad Institute Genomics Platform"/>
            <person name="Cuomo C."/>
            <person name="de Hoog S."/>
            <person name="Gorbushina A."/>
            <person name="Stielow B."/>
            <person name="Teixiera M."/>
            <person name="Abouelleil A."/>
            <person name="Chapman S.B."/>
            <person name="Priest M."/>
            <person name="Young S.K."/>
            <person name="Wortman J."/>
            <person name="Nusbaum C."/>
            <person name="Birren B."/>
        </authorList>
    </citation>
    <scope>NUCLEOTIDE SEQUENCE [LARGE SCALE GENOMIC DNA]</scope>
    <source>
        <strain evidence="1">CBS 173.52</strain>
    </source>
</reference>
<protein>
    <submittedName>
        <fullName evidence="1">Uncharacterized protein</fullName>
    </submittedName>
</protein>
<dbReference type="VEuPathDB" id="FungiDB:Z519_12739"/>
<dbReference type="AlphaFoldDB" id="A0A0D2HQG1"/>
<dbReference type="GeneID" id="27705667"/>
<accession>A0A0D2HQG1</accession>
<dbReference type="RefSeq" id="XP_016613353.1">
    <property type="nucleotide sequence ID" value="XM_016770444.1"/>
</dbReference>
<organism evidence="1 2">
    <name type="scientific">Cladophialophora bantiana (strain ATCC 10958 / CBS 173.52 / CDC B-1940 / NIH 8579)</name>
    <name type="common">Xylohypha bantiana</name>
    <dbReference type="NCBI Taxonomy" id="1442370"/>
    <lineage>
        <taxon>Eukaryota</taxon>
        <taxon>Fungi</taxon>
        <taxon>Dikarya</taxon>
        <taxon>Ascomycota</taxon>
        <taxon>Pezizomycotina</taxon>
        <taxon>Eurotiomycetes</taxon>
        <taxon>Chaetothyriomycetidae</taxon>
        <taxon>Chaetothyriales</taxon>
        <taxon>Herpotrichiellaceae</taxon>
        <taxon>Cladophialophora</taxon>
    </lineage>
</organism>
<dbReference type="HOGENOM" id="CLU_1834942_0_0_1"/>
<sequence length="140" mass="15623">MASSLDLAELVQAIFELKDLNNEDQLHAIRQAVTANLETAKEIQRVAMTQLTDGERSDHIMQPVITNPDYEKARQTYKEISGSLVGLPWEVFTAVNTEVLLRGLLEALNARNESELVNHATRLGRVVLTDQEIIRGRGGE</sequence>
<keyword evidence="2" id="KW-1185">Reference proteome</keyword>
<evidence type="ECO:0000313" key="2">
    <source>
        <dbReference type="Proteomes" id="UP000053789"/>
    </source>
</evidence>
<dbReference type="Proteomes" id="UP000053789">
    <property type="component" value="Unassembled WGS sequence"/>
</dbReference>
<proteinExistence type="predicted"/>
<gene>
    <name evidence="1" type="ORF">Z519_12739</name>
</gene>
<evidence type="ECO:0000313" key="1">
    <source>
        <dbReference type="EMBL" id="KIW86684.1"/>
    </source>
</evidence>
<name>A0A0D2HQG1_CLAB1</name>